<reference evidence="2 3" key="1">
    <citation type="submission" date="2019-11" db="EMBL/GenBank/DDBJ databases">
        <authorList>
            <person name="Criscuolo A."/>
        </authorList>
    </citation>
    <scope>NUCLEOTIDE SEQUENCE [LARGE SCALE GENOMIC DNA]</scope>
    <source>
        <strain evidence="2">CIP111667</strain>
    </source>
</reference>
<sequence length="126" mass="13278">MTTTTRPALPKLLSRLAFAVAVVVQVLALYWPRVDLPGDGVPGTDKAAHVLIFAAVMATGLLAGIPGRWLALGLAAHAALSELIQHVVLPERSGDPLDLVADLAGIALGWYVITYVRRHSTTPPPS</sequence>
<evidence type="ECO:0000313" key="2">
    <source>
        <dbReference type="EMBL" id="VZO38673.1"/>
    </source>
</evidence>
<name>A0A7M4DMM9_9MICO</name>
<keyword evidence="1" id="KW-0472">Membrane</keyword>
<dbReference type="Proteomes" id="UP000419743">
    <property type="component" value="Unassembled WGS sequence"/>
</dbReference>
<feature type="transmembrane region" description="Helical" evidence="1">
    <location>
        <begin position="12"/>
        <end position="31"/>
    </location>
</feature>
<dbReference type="RefSeq" id="WP_231955523.1">
    <property type="nucleotide sequence ID" value="NZ_CACRYJ010000050.1"/>
</dbReference>
<feature type="transmembrane region" description="Helical" evidence="1">
    <location>
        <begin position="51"/>
        <end position="76"/>
    </location>
</feature>
<accession>A0A7M4DMM9</accession>
<evidence type="ECO:0000313" key="3">
    <source>
        <dbReference type="Proteomes" id="UP000419743"/>
    </source>
</evidence>
<dbReference type="AlphaFoldDB" id="A0A7M4DMM9"/>
<gene>
    <name evidence="2" type="ORF">HALOF300_03405</name>
</gene>
<keyword evidence="1" id="KW-1133">Transmembrane helix</keyword>
<comment type="caution">
    <text evidence="2">The sequence shown here is derived from an EMBL/GenBank/DDBJ whole genome shotgun (WGS) entry which is preliminary data.</text>
</comment>
<dbReference type="EMBL" id="CACRYJ010000050">
    <property type="protein sequence ID" value="VZO38673.1"/>
    <property type="molecule type" value="Genomic_DNA"/>
</dbReference>
<keyword evidence="1" id="KW-0812">Transmembrane</keyword>
<evidence type="ECO:0000256" key="1">
    <source>
        <dbReference type="SAM" id="Phobius"/>
    </source>
</evidence>
<protein>
    <recommendedName>
        <fullName evidence="4">VanZ family protein</fullName>
    </recommendedName>
</protein>
<keyword evidence="3" id="KW-1185">Reference proteome</keyword>
<organism evidence="2 3">
    <name type="scientific">Occultella aeris</name>
    <dbReference type="NCBI Taxonomy" id="2761496"/>
    <lineage>
        <taxon>Bacteria</taxon>
        <taxon>Bacillati</taxon>
        <taxon>Actinomycetota</taxon>
        <taxon>Actinomycetes</taxon>
        <taxon>Micrococcales</taxon>
        <taxon>Ruaniaceae</taxon>
        <taxon>Occultella</taxon>
    </lineage>
</organism>
<evidence type="ECO:0008006" key="4">
    <source>
        <dbReference type="Google" id="ProtNLM"/>
    </source>
</evidence>
<proteinExistence type="predicted"/>